<keyword evidence="1" id="KW-1133">Transmembrane helix</keyword>
<keyword evidence="2" id="KW-1185">Reference proteome</keyword>
<proteinExistence type="predicted"/>
<dbReference type="AlphaFoldDB" id="A0A6P4I8X3"/>
<feature type="transmembrane region" description="Helical" evidence="1">
    <location>
        <begin position="106"/>
        <end position="128"/>
    </location>
</feature>
<evidence type="ECO:0000313" key="2">
    <source>
        <dbReference type="Proteomes" id="UP001652661"/>
    </source>
</evidence>
<keyword evidence="1" id="KW-0472">Membrane</keyword>
<evidence type="ECO:0000313" key="3">
    <source>
        <dbReference type="RefSeq" id="XP_017019008.1"/>
    </source>
</evidence>
<feature type="transmembrane region" description="Helical" evidence="1">
    <location>
        <begin position="72"/>
        <end position="94"/>
    </location>
</feature>
<sequence length="198" mass="23042">MPGQYINQIFSKPIMTILRCAWSVLYLWIMMHGASIMIVINERWEEGLIWNKRLPDELIYWDELANVSGAEMLTWAMIVSVLVSIYVSSQPVGGVRVRNEKRLEKIVLCTPYVFAFLVRWLFTTFVTVSQLMGQPRDASWNRFAQFTFALLFKILIMANMSSVCLRAYVKLFGLEVERNIVRISNLNFGDRLSQIFLN</sequence>
<dbReference type="OrthoDB" id="7864460at2759"/>
<feature type="transmembrane region" description="Helical" evidence="1">
    <location>
        <begin position="20"/>
        <end position="40"/>
    </location>
</feature>
<evidence type="ECO:0000256" key="1">
    <source>
        <dbReference type="SAM" id="Phobius"/>
    </source>
</evidence>
<dbReference type="Proteomes" id="UP001652661">
    <property type="component" value="Chromosome 2R"/>
</dbReference>
<dbReference type="RefSeq" id="XP_017019008.1">
    <property type="nucleotide sequence ID" value="XM_017163519.3"/>
</dbReference>
<reference evidence="3" key="2">
    <citation type="submission" date="2025-08" db="UniProtKB">
        <authorList>
            <consortium name="RefSeq"/>
        </authorList>
    </citation>
    <scope>IDENTIFICATION</scope>
    <source>
        <strain evidence="3">14028-0561.14</strain>
        <tissue evidence="3">Whole fly</tissue>
    </source>
</reference>
<keyword evidence="1" id="KW-0812">Transmembrane</keyword>
<feature type="transmembrane region" description="Helical" evidence="1">
    <location>
        <begin position="148"/>
        <end position="169"/>
    </location>
</feature>
<dbReference type="GeneID" id="108072415"/>
<protein>
    <submittedName>
        <fullName evidence="3">Uncharacterized protein</fullName>
    </submittedName>
</protein>
<accession>A0A6P4I8X3</accession>
<organism evidence="2 3">
    <name type="scientific">Drosophila kikkawai</name>
    <name type="common">Fruit fly</name>
    <dbReference type="NCBI Taxonomy" id="30033"/>
    <lineage>
        <taxon>Eukaryota</taxon>
        <taxon>Metazoa</taxon>
        <taxon>Ecdysozoa</taxon>
        <taxon>Arthropoda</taxon>
        <taxon>Hexapoda</taxon>
        <taxon>Insecta</taxon>
        <taxon>Pterygota</taxon>
        <taxon>Neoptera</taxon>
        <taxon>Endopterygota</taxon>
        <taxon>Diptera</taxon>
        <taxon>Brachycera</taxon>
        <taxon>Muscomorpha</taxon>
        <taxon>Ephydroidea</taxon>
        <taxon>Drosophilidae</taxon>
        <taxon>Drosophila</taxon>
        <taxon>Sophophora</taxon>
    </lineage>
</organism>
<gene>
    <name evidence="3" type="primary">LOC108072415</name>
</gene>
<reference evidence="2" key="1">
    <citation type="submission" date="2025-05" db="UniProtKB">
        <authorList>
            <consortium name="RefSeq"/>
        </authorList>
    </citation>
    <scope>NUCLEOTIDE SEQUENCE [LARGE SCALE GENOMIC DNA]</scope>
    <source>
        <strain evidence="2">14028-0561.14</strain>
    </source>
</reference>
<name>A0A6P4I8X3_DROKI</name>